<dbReference type="Proteomes" id="UP000298030">
    <property type="component" value="Unassembled WGS sequence"/>
</dbReference>
<evidence type="ECO:0000256" key="1">
    <source>
        <dbReference type="SAM" id="MobiDB-lite"/>
    </source>
</evidence>
<feature type="region of interest" description="Disordered" evidence="1">
    <location>
        <begin position="188"/>
        <end position="219"/>
    </location>
</feature>
<reference evidence="2 3" key="1">
    <citation type="journal article" date="2019" name="Nat. Ecol. Evol.">
        <title>Megaphylogeny resolves global patterns of mushroom evolution.</title>
        <authorList>
            <person name="Varga T."/>
            <person name="Krizsan K."/>
            <person name="Foldi C."/>
            <person name="Dima B."/>
            <person name="Sanchez-Garcia M."/>
            <person name="Sanchez-Ramirez S."/>
            <person name="Szollosi G.J."/>
            <person name="Szarkandi J.G."/>
            <person name="Papp V."/>
            <person name="Albert L."/>
            <person name="Andreopoulos W."/>
            <person name="Angelini C."/>
            <person name="Antonin V."/>
            <person name="Barry K.W."/>
            <person name="Bougher N.L."/>
            <person name="Buchanan P."/>
            <person name="Buyck B."/>
            <person name="Bense V."/>
            <person name="Catcheside P."/>
            <person name="Chovatia M."/>
            <person name="Cooper J."/>
            <person name="Damon W."/>
            <person name="Desjardin D."/>
            <person name="Finy P."/>
            <person name="Geml J."/>
            <person name="Haridas S."/>
            <person name="Hughes K."/>
            <person name="Justo A."/>
            <person name="Karasinski D."/>
            <person name="Kautmanova I."/>
            <person name="Kiss B."/>
            <person name="Kocsube S."/>
            <person name="Kotiranta H."/>
            <person name="LaButti K.M."/>
            <person name="Lechner B.E."/>
            <person name="Liimatainen K."/>
            <person name="Lipzen A."/>
            <person name="Lukacs Z."/>
            <person name="Mihaltcheva S."/>
            <person name="Morgado L.N."/>
            <person name="Niskanen T."/>
            <person name="Noordeloos M.E."/>
            <person name="Ohm R.A."/>
            <person name="Ortiz-Santana B."/>
            <person name="Ovrebo C."/>
            <person name="Racz N."/>
            <person name="Riley R."/>
            <person name="Savchenko A."/>
            <person name="Shiryaev A."/>
            <person name="Soop K."/>
            <person name="Spirin V."/>
            <person name="Szebenyi C."/>
            <person name="Tomsovsky M."/>
            <person name="Tulloss R.E."/>
            <person name="Uehling J."/>
            <person name="Grigoriev I.V."/>
            <person name="Vagvolgyi C."/>
            <person name="Papp T."/>
            <person name="Martin F.M."/>
            <person name="Miettinen O."/>
            <person name="Hibbett D.S."/>
            <person name="Nagy L.G."/>
        </authorList>
    </citation>
    <scope>NUCLEOTIDE SEQUENCE [LARGE SCALE GENOMIC DNA]</scope>
    <source>
        <strain evidence="2 3">FP101781</strain>
    </source>
</reference>
<feature type="region of interest" description="Disordered" evidence="1">
    <location>
        <begin position="85"/>
        <end position="115"/>
    </location>
</feature>
<proteinExistence type="predicted"/>
<keyword evidence="3" id="KW-1185">Reference proteome</keyword>
<sequence length="274" mass="30579">MPLSTRSTAHMANNTPRDGLESEIRALERRKVETTAREKELQDPLDTERRHIREKYGKKHGKIDARLLVLRAEINAKAEEEEATITVSQKKPTAITPRVRPRPAASDETMKRRQREVRSVGNMVWERMALGTSCDECVRSGVECYRAIAEKGRRTKWPVFIRGVRYGPCRSCKLERCGCVMEKVVGCSGQGARPATSGPSGSGTGNRGKRRGQAGVREENGAVEKALKDLLTGGAELREIIDSHCKTHKRLLEALTREDPSEVDAKMDIDEDSD</sequence>
<dbReference type="AlphaFoldDB" id="A0A4Y7SIA5"/>
<dbReference type="EMBL" id="QPFP01000112">
    <property type="protein sequence ID" value="TEB21398.1"/>
    <property type="molecule type" value="Genomic_DNA"/>
</dbReference>
<protein>
    <submittedName>
        <fullName evidence="2">Uncharacterized protein</fullName>
    </submittedName>
</protein>
<feature type="region of interest" description="Disordered" evidence="1">
    <location>
        <begin position="1"/>
        <end position="23"/>
    </location>
</feature>
<gene>
    <name evidence="2" type="ORF">FA13DRAFT_1741965</name>
</gene>
<feature type="compositionally biased region" description="Basic and acidic residues" evidence="1">
    <location>
        <begin position="253"/>
        <end position="268"/>
    </location>
</feature>
<organism evidence="2 3">
    <name type="scientific">Coprinellus micaceus</name>
    <name type="common">Glistening ink-cap mushroom</name>
    <name type="synonym">Coprinus micaceus</name>
    <dbReference type="NCBI Taxonomy" id="71717"/>
    <lineage>
        <taxon>Eukaryota</taxon>
        <taxon>Fungi</taxon>
        <taxon>Dikarya</taxon>
        <taxon>Basidiomycota</taxon>
        <taxon>Agaricomycotina</taxon>
        <taxon>Agaricomycetes</taxon>
        <taxon>Agaricomycetidae</taxon>
        <taxon>Agaricales</taxon>
        <taxon>Agaricineae</taxon>
        <taxon>Psathyrellaceae</taxon>
        <taxon>Coprinellus</taxon>
    </lineage>
</organism>
<comment type="caution">
    <text evidence="2">The sequence shown here is derived from an EMBL/GenBank/DDBJ whole genome shotgun (WGS) entry which is preliminary data.</text>
</comment>
<evidence type="ECO:0000313" key="3">
    <source>
        <dbReference type="Proteomes" id="UP000298030"/>
    </source>
</evidence>
<evidence type="ECO:0000313" key="2">
    <source>
        <dbReference type="EMBL" id="TEB21398.1"/>
    </source>
</evidence>
<accession>A0A4Y7SIA5</accession>
<name>A0A4Y7SIA5_COPMI</name>
<feature type="region of interest" description="Disordered" evidence="1">
    <location>
        <begin position="253"/>
        <end position="274"/>
    </location>
</feature>
<feature type="compositionally biased region" description="Polar residues" evidence="1">
    <location>
        <begin position="1"/>
        <end position="16"/>
    </location>
</feature>